<evidence type="ECO:0000259" key="1">
    <source>
        <dbReference type="Pfam" id="PF03171"/>
    </source>
</evidence>
<organism evidence="2 3">
    <name type="scientific">Mycena metata</name>
    <dbReference type="NCBI Taxonomy" id="1033252"/>
    <lineage>
        <taxon>Eukaryota</taxon>
        <taxon>Fungi</taxon>
        <taxon>Dikarya</taxon>
        <taxon>Basidiomycota</taxon>
        <taxon>Agaricomycotina</taxon>
        <taxon>Agaricomycetes</taxon>
        <taxon>Agaricomycetidae</taxon>
        <taxon>Agaricales</taxon>
        <taxon>Marasmiineae</taxon>
        <taxon>Mycenaceae</taxon>
        <taxon>Mycena</taxon>
    </lineage>
</organism>
<dbReference type="SUPFAM" id="SSF51197">
    <property type="entry name" value="Clavaminate synthase-like"/>
    <property type="match status" value="1"/>
</dbReference>
<name>A0AAD7HGB2_9AGAR</name>
<accession>A0AAD7HGB2</accession>
<evidence type="ECO:0000313" key="3">
    <source>
        <dbReference type="Proteomes" id="UP001215598"/>
    </source>
</evidence>
<dbReference type="Pfam" id="PF03171">
    <property type="entry name" value="2OG-FeII_Oxy"/>
    <property type="match status" value="1"/>
</dbReference>
<dbReference type="InterPro" id="IPR027443">
    <property type="entry name" value="IPNS-like_sf"/>
</dbReference>
<gene>
    <name evidence="2" type="ORF">B0H16DRAFT_1794257</name>
</gene>
<proteinExistence type="predicted"/>
<evidence type="ECO:0000313" key="2">
    <source>
        <dbReference type="EMBL" id="KAJ7719824.1"/>
    </source>
</evidence>
<dbReference type="AlphaFoldDB" id="A0AAD7HGB2"/>
<dbReference type="Proteomes" id="UP001215598">
    <property type="component" value="Unassembled WGS sequence"/>
</dbReference>
<keyword evidence="3" id="KW-1185">Reference proteome</keyword>
<dbReference type="InterPro" id="IPR044861">
    <property type="entry name" value="IPNS-like_FE2OG_OXY"/>
</dbReference>
<protein>
    <recommendedName>
        <fullName evidence="1">Isopenicillin N synthase-like Fe(2+) 2OG dioxygenase domain-containing protein</fullName>
    </recommendedName>
</protein>
<comment type="caution">
    <text evidence="2">The sequence shown here is derived from an EMBL/GenBank/DDBJ whole genome shotgun (WGS) entry which is preliminary data.</text>
</comment>
<dbReference type="Gene3D" id="2.60.120.330">
    <property type="entry name" value="B-lactam Antibiotic, Isopenicillin N Synthase, Chain"/>
    <property type="match status" value="1"/>
</dbReference>
<reference evidence="2" key="1">
    <citation type="submission" date="2023-03" db="EMBL/GenBank/DDBJ databases">
        <title>Massive genome expansion in bonnet fungi (Mycena s.s.) driven by repeated elements and novel gene families across ecological guilds.</title>
        <authorList>
            <consortium name="Lawrence Berkeley National Laboratory"/>
            <person name="Harder C.B."/>
            <person name="Miyauchi S."/>
            <person name="Viragh M."/>
            <person name="Kuo A."/>
            <person name="Thoen E."/>
            <person name="Andreopoulos B."/>
            <person name="Lu D."/>
            <person name="Skrede I."/>
            <person name="Drula E."/>
            <person name="Henrissat B."/>
            <person name="Morin E."/>
            <person name="Kohler A."/>
            <person name="Barry K."/>
            <person name="LaButti K."/>
            <person name="Morin E."/>
            <person name="Salamov A."/>
            <person name="Lipzen A."/>
            <person name="Mereny Z."/>
            <person name="Hegedus B."/>
            <person name="Baldrian P."/>
            <person name="Stursova M."/>
            <person name="Weitz H."/>
            <person name="Taylor A."/>
            <person name="Grigoriev I.V."/>
            <person name="Nagy L.G."/>
            <person name="Martin F."/>
            <person name="Kauserud H."/>
        </authorList>
    </citation>
    <scope>NUCLEOTIDE SEQUENCE</scope>
    <source>
        <strain evidence="2">CBHHK182m</strain>
    </source>
</reference>
<dbReference type="EMBL" id="JARKIB010000247">
    <property type="protein sequence ID" value="KAJ7719824.1"/>
    <property type="molecule type" value="Genomic_DNA"/>
</dbReference>
<feature type="domain" description="Isopenicillin N synthase-like Fe(2+) 2OG dioxygenase" evidence="1">
    <location>
        <begin position="53"/>
        <end position="100"/>
    </location>
</feature>
<sequence length="104" mass="11361">MCDKHTSVAHGFHDVAFQLYFVRPGNDMPIIPVPSPDLSMEGDKKADPKTGVRGSLALLFSQNVAGLQICTPQGEWKFFKPVPGVITVNSTDVLQFLTKDTAPF</sequence>